<evidence type="ECO:0000313" key="2">
    <source>
        <dbReference type="EMBL" id="KJB71561.1"/>
    </source>
</evidence>
<dbReference type="PANTHER" id="PTHR33257">
    <property type="entry name" value="OS05G0165500 PROTEIN"/>
    <property type="match status" value="1"/>
</dbReference>
<name>A0A0D2UTF1_GOSRA</name>
<dbReference type="OMA" id="HMNTINA"/>
<dbReference type="OrthoDB" id="691043at2759"/>
<keyword evidence="3" id="KW-1185">Reference proteome</keyword>
<dbReference type="Proteomes" id="UP000032304">
    <property type="component" value="Chromosome 11"/>
</dbReference>
<dbReference type="PANTHER" id="PTHR33257:SF58">
    <property type="entry name" value="REJ DOMAIN-CONTAINING PROTEIN"/>
    <property type="match status" value="1"/>
</dbReference>
<gene>
    <name evidence="2" type="ORF">B456_011G129500</name>
</gene>
<sequence length="181" mass="20078">MFTTSPDHLPHNKSLEIKQDDKFFSRLLSKENSVANPSFRVSVANPSFRVYYGGLPGAVPFMWESQPGTPKYTFSDTSIPPLTPPPSYYSNSNSKPIKNKHSRSGLFQALFPKMISLKKTSSLVPTSPPPPPSSSPMFLAIRPKKYQKRSRFFTPDDEADTAAIGSPTSTLCSDIGRGKYR</sequence>
<feature type="region of interest" description="Disordered" evidence="1">
    <location>
        <begin position="157"/>
        <end position="181"/>
    </location>
</feature>
<dbReference type="AlphaFoldDB" id="A0A0D2UTF1"/>
<dbReference type="KEGG" id="gra:105774929"/>
<dbReference type="EMBL" id="CM001750">
    <property type="protein sequence ID" value="KJB71561.1"/>
    <property type="molecule type" value="Genomic_DNA"/>
</dbReference>
<dbReference type="Gramene" id="KJB71561">
    <property type="protein sequence ID" value="KJB71561"/>
    <property type="gene ID" value="B456_011G129500"/>
</dbReference>
<dbReference type="eggNOG" id="ENOG502S1GQ">
    <property type="taxonomic scope" value="Eukaryota"/>
</dbReference>
<evidence type="ECO:0000256" key="1">
    <source>
        <dbReference type="SAM" id="MobiDB-lite"/>
    </source>
</evidence>
<accession>A0A0D2UTF1</accession>
<organism evidence="2 3">
    <name type="scientific">Gossypium raimondii</name>
    <name type="common">Peruvian cotton</name>
    <name type="synonym">Gossypium klotzschianum subsp. raimondii</name>
    <dbReference type="NCBI Taxonomy" id="29730"/>
    <lineage>
        <taxon>Eukaryota</taxon>
        <taxon>Viridiplantae</taxon>
        <taxon>Streptophyta</taxon>
        <taxon>Embryophyta</taxon>
        <taxon>Tracheophyta</taxon>
        <taxon>Spermatophyta</taxon>
        <taxon>Magnoliopsida</taxon>
        <taxon>eudicotyledons</taxon>
        <taxon>Gunneridae</taxon>
        <taxon>Pentapetalae</taxon>
        <taxon>rosids</taxon>
        <taxon>malvids</taxon>
        <taxon>Malvales</taxon>
        <taxon>Malvaceae</taxon>
        <taxon>Malvoideae</taxon>
        <taxon>Gossypium</taxon>
    </lineage>
</organism>
<evidence type="ECO:0000313" key="3">
    <source>
        <dbReference type="Proteomes" id="UP000032304"/>
    </source>
</evidence>
<protein>
    <submittedName>
        <fullName evidence="2">Uncharacterized protein</fullName>
    </submittedName>
</protein>
<reference evidence="2 3" key="1">
    <citation type="journal article" date="2012" name="Nature">
        <title>Repeated polyploidization of Gossypium genomes and the evolution of spinnable cotton fibres.</title>
        <authorList>
            <person name="Paterson A.H."/>
            <person name="Wendel J.F."/>
            <person name="Gundlach H."/>
            <person name="Guo H."/>
            <person name="Jenkins J."/>
            <person name="Jin D."/>
            <person name="Llewellyn D."/>
            <person name="Showmaker K.C."/>
            <person name="Shu S."/>
            <person name="Udall J."/>
            <person name="Yoo M.J."/>
            <person name="Byers R."/>
            <person name="Chen W."/>
            <person name="Doron-Faigenboim A."/>
            <person name="Duke M.V."/>
            <person name="Gong L."/>
            <person name="Grimwood J."/>
            <person name="Grover C."/>
            <person name="Grupp K."/>
            <person name="Hu G."/>
            <person name="Lee T.H."/>
            <person name="Li J."/>
            <person name="Lin L."/>
            <person name="Liu T."/>
            <person name="Marler B.S."/>
            <person name="Page J.T."/>
            <person name="Roberts A.W."/>
            <person name="Romanel E."/>
            <person name="Sanders W.S."/>
            <person name="Szadkowski E."/>
            <person name="Tan X."/>
            <person name="Tang H."/>
            <person name="Xu C."/>
            <person name="Wang J."/>
            <person name="Wang Z."/>
            <person name="Zhang D."/>
            <person name="Zhang L."/>
            <person name="Ashrafi H."/>
            <person name="Bedon F."/>
            <person name="Bowers J.E."/>
            <person name="Brubaker C.L."/>
            <person name="Chee P.W."/>
            <person name="Das S."/>
            <person name="Gingle A.R."/>
            <person name="Haigler C.H."/>
            <person name="Harker D."/>
            <person name="Hoffmann L.V."/>
            <person name="Hovav R."/>
            <person name="Jones D.C."/>
            <person name="Lemke C."/>
            <person name="Mansoor S."/>
            <person name="ur Rahman M."/>
            <person name="Rainville L.N."/>
            <person name="Rambani A."/>
            <person name="Reddy U.K."/>
            <person name="Rong J.K."/>
            <person name="Saranga Y."/>
            <person name="Scheffler B.E."/>
            <person name="Scheffler J.A."/>
            <person name="Stelly D.M."/>
            <person name="Triplett B.A."/>
            <person name="Van Deynze A."/>
            <person name="Vaslin M.F."/>
            <person name="Waghmare V.N."/>
            <person name="Walford S.A."/>
            <person name="Wright R.J."/>
            <person name="Zaki E.A."/>
            <person name="Zhang T."/>
            <person name="Dennis E.S."/>
            <person name="Mayer K.F."/>
            <person name="Peterson D.G."/>
            <person name="Rokhsar D.S."/>
            <person name="Wang X."/>
            <person name="Schmutz J."/>
        </authorList>
    </citation>
    <scope>NUCLEOTIDE SEQUENCE [LARGE SCALE GENOMIC DNA]</scope>
</reference>
<dbReference type="STRING" id="29730.A0A0D2UTF1"/>
<proteinExistence type="predicted"/>